<dbReference type="InterPro" id="IPR050640">
    <property type="entry name" value="Bact_2-comp_sensor_kinase"/>
</dbReference>
<feature type="transmembrane region" description="Helical" evidence="1">
    <location>
        <begin position="73"/>
        <end position="96"/>
    </location>
</feature>
<dbReference type="GO" id="GO:0000155">
    <property type="term" value="F:phosphorelay sensor kinase activity"/>
    <property type="evidence" value="ECO:0007669"/>
    <property type="project" value="InterPro"/>
</dbReference>
<keyword evidence="1" id="KW-0472">Membrane</keyword>
<reference evidence="3 4" key="1">
    <citation type="submission" date="2018-08" db="EMBL/GenBank/DDBJ databases">
        <title>Mucilaginibacter sp. MYSH2.</title>
        <authorList>
            <person name="Seo T."/>
        </authorList>
    </citation>
    <scope>NUCLEOTIDE SEQUENCE [LARGE SCALE GENOMIC DNA]</scope>
    <source>
        <strain evidence="3 4">MYSH2</strain>
    </source>
</reference>
<feature type="transmembrane region" description="Helical" evidence="1">
    <location>
        <begin position="116"/>
        <end position="136"/>
    </location>
</feature>
<evidence type="ECO:0000259" key="2">
    <source>
        <dbReference type="Pfam" id="PF06580"/>
    </source>
</evidence>
<dbReference type="Gene3D" id="3.30.565.10">
    <property type="entry name" value="Histidine kinase-like ATPase, C-terminal domain"/>
    <property type="match status" value="1"/>
</dbReference>
<keyword evidence="1" id="KW-1133">Transmembrane helix</keyword>
<dbReference type="PANTHER" id="PTHR34220:SF7">
    <property type="entry name" value="SENSOR HISTIDINE KINASE YPDA"/>
    <property type="match status" value="1"/>
</dbReference>
<dbReference type="GO" id="GO:0016020">
    <property type="term" value="C:membrane"/>
    <property type="evidence" value="ECO:0007669"/>
    <property type="project" value="InterPro"/>
</dbReference>
<evidence type="ECO:0000313" key="4">
    <source>
        <dbReference type="Proteomes" id="UP000264217"/>
    </source>
</evidence>
<feature type="transmembrane region" description="Helical" evidence="1">
    <location>
        <begin position="9"/>
        <end position="28"/>
    </location>
</feature>
<dbReference type="Proteomes" id="UP000264217">
    <property type="component" value="Unassembled WGS sequence"/>
</dbReference>
<dbReference type="PANTHER" id="PTHR34220">
    <property type="entry name" value="SENSOR HISTIDINE KINASE YPDA"/>
    <property type="match status" value="1"/>
</dbReference>
<evidence type="ECO:0000256" key="1">
    <source>
        <dbReference type="SAM" id="Phobius"/>
    </source>
</evidence>
<dbReference type="Pfam" id="PF06580">
    <property type="entry name" value="His_kinase"/>
    <property type="match status" value="1"/>
</dbReference>
<comment type="caution">
    <text evidence="3">The sequence shown here is derived from an EMBL/GenBank/DDBJ whole genome shotgun (WGS) entry which is preliminary data.</text>
</comment>
<evidence type="ECO:0000313" key="3">
    <source>
        <dbReference type="EMBL" id="RFZ91250.1"/>
    </source>
</evidence>
<organism evidence="3 4">
    <name type="scientific">Mucilaginibacter conchicola</name>
    <dbReference type="NCBI Taxonomy" id="2303333"/>
    <lineage>
        <taxon>Bacteria</taxon>
        <taxon>Pseudomonadati</taxon>
        <taxon>Bacteroidota</taxon>
        <taxon>Sphingobacteriia</taxon>
        <taxon>Sphingobacteriales</taxon>
        <taxon>Sphingobacteriaceae</taxon>
        <taxon>Mucilaginibacter</taxon>
    </lineage>
</organism>
<dbReference type="EMBL" id="QWDC01000003">
    <property type="protein sequence ID" value="RFZ91250.1"/>
    <property type="molecule type" value="Genomic_DNA"/>
</dbReference>
<dbReference type="OrthoDB" id="9809908at2"/>
<feature type="domain" description="Signal transduction histidine kinase internal region" evidence="2">
    <location>
        <begin position="157"/>
        <end position="235"/>
    </location>
</feature>
<gene>
    <name evidence="3" type="ORF">D0C36_20160</name>
</gene>
<keyword evidence="4" id="KW-1185">Reference proteome</keyword>
<accession>A0A372NRI5</accession>
<dbReference type="RefSeq" id="WP_117393479.1">
    <property type="nucleotide sequence ID" value="NZ_QWDC01000003.1"/>
</dbReference>
<proteinExistence type="predicted"/>
<protein>
    <recommendedName>
        <fullName evidence="2">Signal transduction histidine kinase internal region domain-containing protein</fullName>
    </recommendedName>
</protein>
<dbReference type="InterPro" id="IPR036890">
    <property type="entry name" value="HATPase_C_sf"/>
</dbReference>
<feature type="transmembrane region" description="Helical" evidence="1">
    <location>
        <begin position="40"/>
        <end position="61"/>
    </location>
</feature>
<name>A0A372NRI5_9SPHI</name>
<dbReference type="InterPro" id="IPR010559">
    <property type="entry name" value="Sig_transdc_His_kin_internal"/>
</dbReference>
<sequence>MKIIRKDHLFWPVQISAWLIAALVNFMAQQRLPMNPTIRYLNSIGLFAGGLIVTSVFRYYVKKYGPVAPPRPLRVIALLLLASFLQAITWILIYFALFLPVAGVQTVPYTEMLVNLVPMMAVLLVWNLGYSGYHLIRRYHRSEVEKWQLEAEVQKAALGALKAQINPHFLFNSLNNIRALILEDPQLAREMITGFSELFRYALQYSEHKEVRLSEEIKMLDDFVKLLKIQYEGKLQYTISADPATLYEKIPPMVLQLLVENAVKHGIAVSSGAGEISVEISYSGRALSLTVKNTGIMARKNELEDSLGIGLQNIRSRLALLYGQDASLSFSEIPPFIVVEIRINK</sequence>
<dbReference type="SUPFAM" id="SSF55874">
    <property type="entry name" value="ATPase domain of HSP90 chaperone/DNA topoisomerase II/histidine kinase"/>
    <property type="match status" value="1"/>
</dbReference>
<dbReference type="AlphaFoldDB" id="A0A372NRI5"/>
<keyword evidence="1" id="KW-0812">Transmembrane</keyword>